<accession>A0A8I6TCV7</accession>
<dbReference type="CTD" id="35709"/>
<dbReference type="AlphaFoldDB" id="A0A8I6TCV7"/>
<dbReference type="KEGG" id="clec:106664008"/>
<dbReference type="EnsemblMetazoa" id="XM_014389351.2">
    <property type="protein sequence ID" value="XP_014244837.1"/>
    <property type="gene ID" value="LOC106664008"/>
</dbReference>
<dbReference type="PANTHER" id="PTHR13034">
    <property type="entry name" value="DYNACTIN P62 SUBUNIT"/>
    <property type="match status" value="1"/>
</dbReference>
<keyword evidence="16" id="KW-1185">Reference proteome</keyword>
<keyword evidence="11" id="KW-0206">Cytoskeleton</keyword>
<reference evidence="15" key="1">
    <citation type="submission" date="2022-01" db="UniProtKB">
        <authorList>
            <consortium name="EnsemblMetazoa"/>
        </authorList>
    </citation>
    <scope>IDENTIFICATION</scope>
</reference>
<dbReference type="GO" id="GO:0005869">
    <property type="term" value="C:dynactin complex"/>
    <property type="evidence" value="ECO:0007669"/>
    <property type="project" value="InterPro"/>
</dbReference>
<evidence type="ECO:0000313" key="15">
    <source>
        <dbReference type="EnsemblMetazoa" id="XP_014244837.1"/>
    </source>
</evidence>
<dbReference type="GO" id="GO:0005938">
    <property type="term" value="C:cell cortex"/>
    <property type="evidence" value="ECO:0007669"/>
    <property type="project" value="UniProtKB-SubCell"/>
</dbReference>
<dbReference type="GO" id="GO:0005813">
    <property type="term" value="C:centrosome"/>
    <property type="evidence" value="ECO:0007669"/>
    <property type="project" value="UniProtKB-SubCell"/>
</dbReference>
<sequence length="469" mass="53418">MSYLINENYVRYECTCGCLMPISRLYFCRHCLKIRCGYCVCHEVDSHYCSNCMEHLSSAEAKVKKNRCNTCFDCPNCFHTLSVRATTRHAEDGSTKAPTKHYYLSCFFCRWTTRDVGIPEQTVASGNWPIKENPHAEKLSSFLEYYKLVAVREKSQREKKTFGPHRRGYTSITDKFGLTSMIARKRAGLPSLPLGGKDMSPKSLPLIKPCEAVEDIKPLPEEFFTSAPDLTKVTTIAQRHSNPMLQPEKTSDLHPQLRQFYIKCSQRCRSCEHNVSKPEYNPGSVKFKIRNAAYYHMPEVRIMTCEPLQSGHTSEIIIKVVNPTQHMTTLQFSPYQKLNEDDNQDLTLSQIRKPICNVVSNTDIDLPSSSIILPKLDDAAEYAEASDTQHFQDDPKVVVWRRGNKAAIKFTITPDKSLEKGTEVIFSFSLEYSYINTMATLESKQPQRSELQANVFVNPGQIVGNTNDD</sequence>
<evidence type="ECO:0000256" key="11">
    <source>
        <dbReference type="ARBA" id="ARBA00023212"/>
    </source>
</evidence>
<protein>
    <recommendedName>
        <fullName evidence="13">Dynactin subunit 4</fullName>
    </recommendedName>
</protein>
<evidence type="ECO:0000256" key="5">
    <source>
        <dbReference type="ARBA" id="ARBA00022490"/>
    </source>
</evidence>
<evidence type="ECO:0000256" key="12">
    <source>
        <dbReference type="ARBA" id="ARBA00034776"/>
    </source>
</evidence>
<comment type="subunit">
    <text evidence="14">Subunit of dynactin, a multiprotein complex part of a tripartite complex with dynein and a adapter, such as BICDL1, BICD2 or HOOK3. The dynactin complex is built around ACTR1A/ACTB filament and consists of an actin-related filament composed of a shoulder domain, a pointed end and a barbed end. Its length is defined by its flexible shoulder domain. The soulder is composed of 2 DCTN1 subunits, 4 DCTN2 and 2 DCTN3. The 4 DCNT2 (via N-terminus) bind the ACTR1A filament and act as molecular rulers to determine the length. The pointed end is important for binding dynein-dynactin cargo adapters. Consists of 4 subunits: ACTR10, DCNT4, DCTN5 and DCTN6. The barbed end is composed of a CAPZA1:CAPZB heterodimers, which binds ACTR1A/ACTB filament and dynactin and stabilizes dynactin. Interacts with ATP7B, but not ATP7A, in a copper-dependent manner. Interacts with ANK2; this interaction is required for localization at costameres. Interacts with N4BP2L1.</text>
</comment>
<keyword evidence="6" id="KW-1017">Isopeptide bond</keyword>
<dbReference type="InterPro" id="IPR008603">
    <property type="entry name" value="DCTN4"/>
</dbReference>
<evidence type="ECO:0000313" key="16">
    <source>
        <dbReference type="Proteomes" id="UP000494040"/>
    </source>
</evidence>
<dbReference type="Pfam" id="PF05502">
    <property type="entry name" value="Dynactin_p62"/>
    <property type="match status" value="2"/>
</dbReference>
<comment type="subcellular location">
    <subcellularLocation>
        <location evidence="3">Cytoplasm</location>
        <location evidence="3">Cell cortex</location>
    </subcellularLocation>
    <subcellularLocation>
        <location evidence="1">Cytoplasm</location>
        <location evidence="1">Cytoskeleton</location>
        <location evidence="1">Microtubule organizing center</location>
        <location evidence="1">Centrosome</location>
    </subcellularLocation>
    <subcellularLocation>
        <location evidence="2">Cytoplasm</location>
        <location evidence="2">Cytoskeleton</location>
        <location evidence="2">Stress fiber</location>
    </subcellularLocation>
    <subcellularLocation>
        <location evidence="4">Cytoplasm</location>
        <location evidence="4">Myofibril</location>
    </subcellularLocation>
</comment>
<evidence type="ECO:0000256" key="14">
    <source>
        <dbReference type="ARBA" id="ARBA00093507"/>
    </source>
</evidence>
<evidence type="ECO:0000256" key="7">
    <source>
        <dbReference type="ARBA" id="ARBA00022553"/>
    </source>
</evidence>
<proteinExistence type="inferred from homology"/>
<dbReference type="RefSeq" id="XP_014244837.1">
    <property type="nucleotide sequence ID" value="XM_014389351.2"/>
</dbReference>
<dbReference type="GO" id="GO:0030016">
    <property type="term" value="C:myofibril"/>
    <property type="evidence" value="ECO:0007669"/>
    <property type="project" value="UniProtKB-SubCell"/>
</dbReference>
<name>A0A8I6TCV7_CIMLE</name>
<keyword evidence="9" id="KW-0007">Acetylation</keyword>
<dbReference type="GO" id="GO:0001725">
    <property type="term" value="C:stress fiber"/>
    <property type="evidence" value="ECO:0007669"/>
    <property type="project" value="UniProtKB-SubCell"/>
</dbReference>
<organism evidence="15 16">
    <name type="scientific">Cimex lectularius</name>
    <name type="common">Bed bug</name>
    <name type="synonym">Acanthia lectularia</name>
    <dbReference type="NCBI Taxonomy" id="79782"/>
    <lineage>
        <taxon>Eukaryota</taxon>
        <taxon>Metazoa</taxon>
        <taxon>Ecdysozoa</taxon>
        <taxon>Arthropoda</taxon>
        <taxon>Hexapoda</taxon>
        <taxon>Insecta</taxon>
        <taxon>Pterygota</taxon>
        <taxon>Neoptera</taxon>
        <taxon>Paraneoptera</taxon>
        <taxon>Hemiptera</taxon>
        <taxon>Heteroptera</taxon>
        <taxon>Panheteroptera</taxon>
        <taxon>Cimicomorpha</taxon>
        <taxon>Cimicidae</taxon>
        <taxon>Cimex</taxon>
    </lineage>
</organism>
<keyword evidence="8" id="KW-0832">Ubl conjugation</keyword>
<evidence type="ECO:0000256" key="13">
    <source>
        <dbReference type="ARBA" id="ARBA00034864"/>
    </source>
</evidence>
<keyword evidence="7" id="KW-0597">Phosphoprotein</keyword>
<evidence type="ECO:0000256" key="1">
    <source>
        <dbReference type="ARBA" id="ARBA00004300"/>
    </source>
</evidence>
<dbReference type="OrthoDB" id="283815at2759"/>
<comment type="similarity">
    <text evidence="12">Belongs to the dynactin subunit 4 family.</text>
</comment>
<evidence type="ECO:0000256" key="4">
    <source>
        <dbReference type="ARBA" id="ARBA00004657"/>
    </source>
</evidence>
<dbReference type="Proteomes" id="UP000494040">
    <property type="component" value="Unassembled WGS sequence"/>
</dbReference>
<evidence type="ECO:0000256" key="10">
    <source>
        <dbReference type="ARBA" id="ARBA00023054"/>
    </source>
</evidence>
<evidence type="ECO:0000256" key="2">
    <source>
        <dbReference type="ARBA" id="ARBA00004529"/>
    </source>
</evidence>
<evidence type="ECO:0000256" key="6">
    <source>
        <dbReference type="ARBA" id="ARBA00022499"/>
    </source>
</evidence>
<evidence type="ECO:0000256" key="3">
    <source>
        <dbReference type="ARBA" id="ARBA00004544"/>
    </source>
</evidence>
<evidence type="ECO:0000256" key="9">
    <source>
        <dbReference type="ARBA" id="ARBA00022990"/>
    </source>
</evidence>
<dbReference type="PANTHER" id="PTHR13034:SF2">
    <property type="entry name" value="DYNACTIN SUBUNIT 4"/>
    <property type="match status" value="1"/>
</dbReference>
<evidence type="ECO:0000256" key="8">
    <source>
        <dbReference type="ARBA" id="ARBA00022843"/>
    </source>
</evidence>
<keyword evidence="5" id="KW-0963">Cytoplasm</keyword>
<dbReference type="GeneID" id="106664008"/>
<dbReference type="OMA" id="KIYFCRH"/>
<keyword evidence="10" id="KW-0175">Coiled coil</keyword>